<accession>A0A4Z1T873</accession>
<organism evidence="2 3">
    <name type="scientific">Giardia muris</name>
    <dbReference type="NCBI Taxonomy" id="5742"/>
    <lineage>
        <taxon>Eukaryota</taxon>
        <taxon>Metamonada</taxon>
        <taxon>Diplomonadida</taxon>
        <taxon>Hexamitidae</taxon>
        <taxon>Giardiinae</taxon>
        <taxon>Giardia</taxon>
    </lineage>
</organism>
<dbReference type="PANTHER" id="PTHR12039:SF0">
    <property type="entry name" value="NICOTINAMIDE-NUCLEOTIDE ADENYLYLTRANSFERASE"/>
    <property type="match status" value="1"/>
</dbReference>
<dbReference type="InterPro" id="IPR051182">
    <property type="entry name" value="Euk_NMN_adenylyltrnsfrase"/>
</dbReference>
<protein>
    <submittedName>
        <fullName evidence="2">Nicotinamide-nucleotide adenylyltransferase</fullName>
    </submittedName>
</protein>
<dbReference type="EMBL" id="VDLU01000001">
    <property type="protein sequence ID" value="TNJ30303.1"/>
    <property type="molecule type" value="Genomic_DNA"/>
</dbReference>
<keyword evidence="2" id="KW-0808">Transferase</keyword>
<name>A0A4Z1T873_GIAMU</name>
<gene>
    <name evidence="2" type="ORF">GMRT_13000</name>
</gene>
<dbReference type="InterPro" id="IPR004821">
    <property type="entry name" value="Cyt_trans-like"/>
</dbReference>
<evidence type="ECO:0000313" key="3">
    <source>
        <dbReference type="Proteomes" id="UP000315496"/>
    </source>
</evidence>
<dbReference type="SUPFAM" id="SSF52374">
    <property type="entry name" value="Nucleotidylyl transferase"/>
    <property type="match status" value="1"/>
</dbReference>
<dbReference type="GO" id="GO:0009435">
    <property type="term" value="P:NAD+ biosynthetic process"/>
    <property type="evidence" value="ECO:0007669"/>
    <property type="project" value="TreeGrafter"/>
</dbReference>
<comment type="caution">
    <text evidence="2">The sequence shown here is derived from an EMBL/GenBank/DDBJ whole genome shotgun (WGS) entry which is preliminary data.</text>
</comment>
<dbReference type="AlphaFoldDB" id="A0A4Z1T873"/>
<dbReference type="Proteomes" id="UP000315496">
    <property type="component" value="Chromosome 1"/>
</dbReference>
<keyword evidence="3" id="KW-1185">Reference proteome</keyword>
<dbReference type="Gene3D" id="3.40.50.620">
    <property type="entry name" value="HUPs"/>
    <property type="match status" value="1"/>
</dbReference>
<dbReference type="InterPro" id="IPR014729">
    <property type="entry name" value="Rossmann-like_a/b/a_fold"/>
</dbReference>
<dbReference type="OrthoDB" id="422187at2759"/>
<dbReference type="GO" id="GO:0004515">
    <property type="term" value="F:nicotinate-nucleotide adenylyltransferase activity"/>
    <property type="evidence" value="ECO:0007669"/>
    <property type="project" value="TreeGrafter"/>
</dbReference>
<feature type="domain" description="Cytidyltransferase-like" evidence="1">
    <location>
        <begin position="7"/>
        <end position="192"/>
    </location>
</feature>
<evidence type="ECO:0000313" key="2">
    <source>
        <dbReference type="EMBL" id="TNJ30303.1"/>
    </source>
</evidence>
<evidence type="ECO:0000259" key="1">
    <source>
        <dbReference type="Pfam" id="PF01467"/>
    </source>
</evidence>
<dbReference type="PANTHER" id="PTHR12039">
    <property type="entry name" value="NICOTINAMIDE MONONUCLEOTIDE ADENYLYLTRANSFERASE"/>
    <property type="match status" value="1"/>
</dbReference>
<proteinExistence type="predicted"/>
<dbReference type="Pfam" id="PF01467">
    <property type="entry name" value="CTP_transf_like"/>
    <property type="match status" value="1"/>
</dbReference>
<keyword evidence="2" id="KW-0548">Nucleotidyltransferase</keyword>
<dbReference type="VEuPathDB" id="GiardiaDB:GMRT_13000"/>
<dbReference type="GO" id="GO:0000309">
    <property type="term" value="F:nicotinamide-nucleotide adenylyltransferase activity"/>
    <property type="evidence" value="ECO:0007669"/>
    <property type="project" value="TreeGrafter"/>
</dbReference>
<sequence>MSGVILLFNGSFDPVTVAHIRSVEYAYTWLKEQGIVVRHIIFSPVHEKYPYKTLTAGSRRAEMLGLAFRSSPLASLMMVDTWEIEHPEGFMPTYRLIEHLKERYQLPIYIVAGTDLLLNQCDASVWPIENLKRMYAHVTFLIVPRTSNGAKFSQDEVISRLHKSPFISECFEKGRIIFLPEEVSNVSSTCVRSTSDPKQLYTLVPTAVADYIIEYGLYSY</sequence>
<reference evidence="2 3" key="1">
    <citation type="submission" date="2019-05" db="EMBL/GenBank/DDBJ databases">
        <title>The compact genome of Giardia muris reveals important steps in the evolution of intestinal protozoan parasites.</title>
        <authorList>
            <person name="Xu F."/>
            <person name="Jimenez-Gonzalez A."/>
            <person name="Einarsson E."/>
            <person name="Astvaldsson A."/>
            <person name="Peirasmaki D."/>
            <person name="Eckmann L."/>
            <person name="Andersson J.O."/>
            <person name="Svard S.G."/>
            <person name="Jerlstrom-Hultqvist J."/>
        </authorList>
    </citation>
    <scope>NUCLEOTIDE SEQUENCE [LARGE SCALE GENOMIC DNA]</scope>
    <source>
        <strain evidence="2 3">Roberts-Thomson</strain>
    </source>
</reference>